<organism evidence="2 3">
    <name type="scientific">Paraburkholderia franconis</name>
    <dbReference type="NCBI Taxonomy" id="2654983"/>
    <lineage>
        <taxon>Bacteria</taxon>
        <taxon>Pseudomonadati</taxon>
        <taxon>Pseudomonadota</taxon>
        <taxon>Betaproteobacteria</taxon>
        <taxon>Burkholderiales</taxon>
        <taxon>Burkholderiaceae</taxon>
        <taxon>Paraburkholderia</taxon>
    </lineage>
</organism>
<dbReference type="Pfam" id="PF21810">
    <property type="entry name" value="DUF6880"/>
    <property type="match status" value="1"/>
</dbReference>
<dbReference type="Proteomes" id="UP000484381">
    <property type="component" value="Unassembled WGS sequence"/>
</dbReference>
<dbReference type="EMBL" id="WHNP01000053">
    <property type="protein sequence ID" value="MPW21922.1"/>
    <property type="molecule type" value="Genomic_DNA"/>
</dbReference>
<reference evidence="2 3" key="1">
    <citation type="submission" date="2019-10" db="EMBL/GenBank/DDBJ databases">
        <title>Paraburkholderia sp. isolated from nodules of Mimosa pudica from Brazilian Atlantic Forest soils.</title>
        <authorList>
            <person name="Paulitsch F."/>
            <person name="Hungria M."/>
            <person name="Dall'Agnol R."/>
        </authorList>
    </citation>
    <scope>NUCLEOTIDE SEQUENCE [LARGE SCALE GENOMIC DNA]</scope>
    <source>
        <strain evidence="2 3">CNPSo 3157</strain>
    </source>
</reference>
<sequence length="222" mass="24075">MSNEENPIDAKALAAVGPERLATLLAEAAMTNPCMRRRLQFELSAQKGENVADAVRQWISEFGAQTSFLDAEQVDGLADELDAMRVTIASNVSGAAPDLAPALMWQLFTLAGTIFERTTEEGREVSCVFDEACSDLVRVSVDADVGPMEFAAKVVAAITSDQYGEYRALIRAIASAQPWAPAYVSDLKVLLHRLLEESPGPASERSRDLQRALQERDSLSAT</sequence>
<name>A0A7X1NHJ3_9BURK</name>
<evidence type="ECO:0000313" key="2">
    <source>
        <dbReference type="EMBL" id="MPW21922.1"/>
    </source>
</evidence>
<comment type="caution">
    <text evidence="2">The sequence shown here is derived from an EMBL/GenBank/DDBJ whole genome shotgun (WGS) entry which is preliminary data.</text>
</comment>
<feature type="region of interest" description="Disordered" evidence="1">
    <location>
        <begin position="199"/>
        <end position="222"/>
    </location>
</feature>
<keyword evidence="3" id="KW-1185">Reference proteome</keyword>
<dbReference type="AlphaFoldDB" id="A0A7X1NHJ3"/>
<gene>
    <name evidence="2" type="ORF">GCT13_34955</name>
</gene>
<proteinExistence type="predicted"/>
<feature type="compositionally biased region" description="Basic and acidic residues" evidence="1">
    <location>
        <begin position="204"/>
        <end position="222"/>
    </location>
</feature>
<dbReference type="InterPro" id="IPR049245">
    <property type="entry name" value="DUF6880"/>
</dbReference>
<accession>A0A7X1NHJ3</accession>
<evidence type="ECO:0000313" key="3">
    <source>
        <dbReference type="Proteomes" id="UP000484381"/>
    </source>
</evidence>
<protein>
    <submittedName>
        <fullName evidence="2">Uncharacterized protein</fullName>
    </submittedName>
</protein>
<evidence type="ECO:0000256" key="1">
    <source>
        <dbReference type="SAM" id="MobiDB-lite"/>
    </source>
</evidence>
<dbReference type="RefSeq" id="WP_152766188.1">
    <property type="nucleotide sequence ID" value="NZ_WHNP01000053.1"/>
</dbReference>